<dbReference type="OrthoDB" id="1648298at2"/>
<evidence type="ECO:0000313" key="2">
    <source>
        <dbReference type="Proteomes" id="UP000093309"/>
    </source>
</evidence>
<gene>
    <name evidence="1" type="ORF">A8709_22820</name>
</gene>
<dbReference type="EMBL" id="LYPC01000030">
    <property type="protein sequence ID" value="OCT10675.1"/>
    <property type="molecule type" value="Genomic_DNA"/>
</dbReference>
<protein>
    <recommendedName>
        <fullName evidence="3">DUF4004 domain-containing protein</fullName>
    </recommendedName>
</protein>
<proteinExistence type="predicted"/>
<reference evidence="2" key="1">
    <citation type="submission" date="2016-05" db="EMBL/GenBank/DDBJ databases">
        <title>Paenibacillus oryzae. sp. nov., isolated from the rice root.</title>
        <authorList>
            <person name="Zhang J."/>
            <person name="Zhang X."/>
        </authorList>
    </citation>
    <scope>NUCLEOTIDE SEQUENCE [LARGE SCALE GENOMIC DNA]</scope>
    <source>
        <strain evidence="2">KCTC13222</strain>
    </source>
</reference>
<dbReference type="Pfam" id="PF13171">
    <property type="entry name" value="DUF4004"/>
    <property type="match status" value="1"/>
</dbReference>
<keyword evidence="2" id="KW-1185">Reference proteome</keyword>
<comment type="caution">
    <text evidence="1">The sequence shown here is derived from an EMBL/GenBank/DDBJ whole genome shotgun (WGS) entry which is preliminary data.</text>
</comment>
<sequence length="222" mass="25627">MLCYIDYTEEGCTVEEDLISKKELLELTGISYGQLYRWKRKNLVPEEWFIRKSAFTGQETFFPKGQMLARIDKILNMKDDLSLDELADVFSTVPSDLQIDKVELMKRNIVSMETLAFASPLMGSLTVYSFEQTLFLFLLDGCLQSGEMSLDEGKQLLLTMVEQYGKFEDKPCDLVFIRKMGLTLFLLISTGSELYVEPRVKVVFRIQVAKKIEELKLKFTTM</sequence>
<dbReference type="InterPro" id="IPR025063">
    <property type="entry name" value="DUF4004"/>
</dbReference>
<organism evidence="1 2">
    <name type="scientific">Paenibacillus pectinilyticus</name>
    <dbReference type="NCBI Taxonomy" id="512399"/>
    <lineage>
        <taxon>Bacteria</taxon>
        <taxon>Bacillati</taxon>
        <taxon>Bacillota</taxon>
        <taxon>Bacilli</taxon>
        <taxon>Bacillales</taxon>
        <taxon>Paenibacillaceae</taxon>
        <taxon>Paenibacillus</taxon>
    </lineage>
</organism>
<dbReference type="STRING" id="512399.A8709_22820"/>
<name>A0A1C0ZRJ5_9BACL</name>
<evidence type="ECO:0000313" key="1">
    <source>
        <dbReference type="EMBL" id="OCT10675.1"/>
    </source>
</evidence>
<dbReference type="AlphaFoldDB" id="A0A1C0ZRJ5"/>
<evidence type="ECO:0008006" key="3">
    <source>
        <dbReference type="Google" id="ProtNLM"/>
    </source>
</evidence>
<dbReference type="Proteomes" id="UP000093309">
    <property type="component" value="Unassembled WGS sequence"/>
</dbReference>
<accession>A0A1C0ZRJ5</accession>